<dbReference type="GO" id="GO:0007367">
    <property type="term" value="P:segment polarity determination"/>
    <property type="evidence" value="ECO:0007669"/>
    <property type="project" value="EnsemblMetazoa"/>
</dbReference>
<name>B4R2F2_DROSI</name>
<dbReference type="PhylomeDB" id="B4R2F2"/>
<dbReference type="EMBL" id="CM000365">
    <property type="protein sequence ID" value="EDX15203.1"/>
    <property type="molecule type" value="Genomic_DNA"/>
</dbReference>
<reference evidence="8 9" key="1">
    <citation type="journal article" date="2007" name="Nature">
        <title>Evolution of genes and genomes on the Drosophila phylogeny.</title>
        <authorList>
            <consortium name="Drosophila 12 Genomes Consortium"/>
            <person name="Clark A.G."/>
            <person name="Eisen M.B."/>
            <person name="Smith D.R."/>
            <person name="Bergman C.M."/>
            <person name="Oliver B."/>
            <person name="Markow T.A."/>
            <person name="Kaufman T.C."/>
            <person name="Kellis M."/>
            <person name="Gelbart W."/>
            <person name="Iyer V.N."/>
            <person name="Pollard D.A."/>
            <person name="Sackton T.B."/>
            <person name="Larracuente A.M."/>
            <person name="Singh N.D."/>
            <person name="Abad J.P."/>
            <person name="Abt D.N."/>
            <person name="Adryan B."/>
            <person name="Aguade M."/>
            <person name="Akashi H."/>
            <person name="Anderson W.W."/>
            <person name="Aquadro C.F."/>
            <person name="Ardell D.H."/>
            <person name="Arguello R."/>
            <person name="Artieri C.G."/>
            <person name="Barbash D.A."/>
            <person name="Barker D."/>
            <person name="Barsanti P."/>
            <person name="Batterham P."/>
            <person name="Batzoglou S."/>
            <person name="Begun D."/>
            <person name="Bhutkar A."/>
            <person name="Blanco E."/>
            <person name="Bosak S.A."/>
            <person name="Bradley R.K."/>
            <person name="Brand A.D."/>
            <person name="Brent M.R."/>
            <person name="Brooks A.N."/>
            <person name="Brown R.H."/>
            <person name="Butlin R.K."/>
            <person name="Caggese C."/>
            <person name="Calvi B.R."/>
            <person name="Bernardo de Carvalho A."/>
            <person name="Caspi A."/>
            <person name="Castrezana S."/>
            <person name="Celniker S.E."/>
            <person name="Chang J.L."/>
            <person name="Chapple C."/>
            <person name="Chatterji S."/>
            <person name="Chinwalla A."/>
            <person name="Civetta A."/>
            <person name="Clifton S.W."/>
            <person name="Comeron J.M."/>
            <person name="Costello J.C."/>
            <person name="Coyne J.A."/>
            <person name="Daub J."/>
            <person name="David R.G."/>
            <person name="Delcher A.L."/>
            <person name="Delehaunty K."/>
            <person name="Do C.B."/>
            <person name="Ebling H."/>
            <person name="Edwards K."/>
            <person name="Eickbush T."/>
            <person name="Evans J.D."/>
            <person name="Filipski A."/>
            <person name="Findeiss S."/>
            <person name="Freyhult E."/>
            <person name="Fulton L."/>
            <person name="Fulton R."/>
            <person name="Garcia A.C."/>
            <person name="Gardiner A."/>
            <person name="Garfield D.A."/>
            <person name="Garvin B.E."/>
            <person name="Gibson G."/>
            <person name="Gilbert D."/>
            <person name="Gnerre S."/>
            <person name="Godfrey J."/>
            <person name="Good R."/>
            <person name="Gotea V."/>
            <person name="Gravely B."/>
            <person name="Greenberg A.J."/>
            <person name="Griffiths-Jones S."/>
            <person name="Gross S."/>
            <person name="Guigo R."/>
            <person name="Gustafson E.A."/>
            <person name="Haerty W."/>
            <person name="Hahn M.W."/>
            <person name="Halligan D.L."/>
            <person name="Halpern A.L."/>
            <person name="Halter G.M."/>
            <person name="Han M.V."/>
            <person name="Heger A."/>
            <person name="Hillier L."/>
            <person name="Hinrichs A.S."/>
            <person name="Holmes I."/>
            <person name="Hoskins R.A."/>
            <person name="Hubisz M.J."/>
            <person name="Hultmark D."/>
            <person name="Huntley M.A."/>
            <person name="Jaffe D.B."/>
            <person name="Jagadeeshan S."/>
            <person name="Jeck W.R."/>
            <person name="Johnson J."/>
            <person name="Jones C.D."/>
            <person name="Jordan W.C."/>
            <person name="Karpen G.H."/>
            <person name="Kataoka E."/>
            <person name="Keightley P.D."/>
            <person name="Kheradpour P."/>
            <person name="Kirkness E.F."/>
            <person name="Koerich L.B."/>
            <person name="Kristiansen K."/>
            <person name="Kudrna D."/>
            <person name="Kulathinal R.J."/>
            <person name="Kumar S."/>
            <person name="Kwok R."/>
            <person name="Lander E."/>
            <person name="Langley C.H."/>
            <person name="Lapoint R."/>
            <person name="Lazzaro B.P."/>
            <person name="Lee S.J."/>
            <person name="Levesque L."/>
            <person name="Li R."/>
            <person name="Lin C.F."/>
            <person name="Lin M.F."/>
            <person name="Lindblad-Toh K."/>
            <person name="Llopart A."/>
            <person name="Long M."/>
            <person name="Low L."/>
            <person name="Lozovsky E."/>
            <person name="Lu J."/>
            <person name="Luo M."/>
            <person name="Machado C.A."/>
            <person name="Makalowski W."/>
            <person name="Marzo M."/>
            <person name="Matsuda M."/>
            <person name="Matzkin L."/>
            <person name="McAllister B."/>
            <person name="McBride C.S."/>
            <person name="McKernan B."/>
            <person name="McKernan K."/>
            <person name="Mendez-Lago M."/>
            <person name="Minx P."/>
            <person name="Mollenhauer M.U."/>
            <person name="Montooth K."/>
            <person name="Mount S.M."/>
            <person name="Mu X."/>
            <person name="Myers E."/>
            <person name="Negre B."/>
            <person name="Newfeld S."/>
            <person name="Nielsen R."/>
            <person name="Noor M.A."/>
            <person name="O'Grady P."/>
            <person name="Pachter L."/>
            <person name="Papaceit M."/>
            <person name="Parisi M.J."/>
            <person name="Parisi M."/>
            <person name="Parts L."/>
            <person name="Pedersen J.S."/>
            <person name="Pesole G."/>
            <person name="Phillippy A.M."/>
            <person name="Ponting C.P."/>
            <person name="Pop M."/>
            <person name="Porcelli D."/>
            <person name="Powell J.R."/>
            <person name="Prohaska S."/>
            <person name="Pruitt K."/>
            <person name="Puig M."/>
            <person name="Quesneville H."/>
            <person name="Ram K.R."/>
            <person name="Rand D."/>
            <person name="Rasmussen M.D."/>
            <person name="Reed L.K."/>
            <person name="Reenan R."/>
            <person name="Reily A."/>
            <person name="Remington K.A."/>
            <person name="Rieger T.T."/>
            <person name="Ritchie M.G."/>
            <person name="Robin C."/>
            <person name="Rogers Y.H."/>
            <person name="Rohde C."/>
            <person name="Rozas J."/>
            <person name="Rubenfield M.J."/>
            <person name="Ruiz A."/>
            <person name="Russo S."/>
            <person name="Salzberg S.L."/>
            <person name="Sanchez-Gracia A."/>
            <person name="Saranga D.J."/>
            <person name="Sato H."/>
            <person name="Schaeffer S.W."/>
            <person name="Schatz M.C."/>
            <person name="Schlenke T."/>
            <person name="Schwartz R."/>
            <person name="Segarra C."/>
            <person name="Singh R.S."/>
            <person name="Sirot L."/>
            <person name="Sirota M."/>
            <person name="Sisneros N.B."/>
            <person name="Smith C.D."/>
            <person name="Smith T.F."/>
            <person name="Spieth J."/>
            <person name="Stage D.E."/>
            <person name="Stark A."/>
            <person name="Stephan W."/>
            <person name="Strausberg R.L."/>
            <person name="Strempel S."/>
            <person name="Sturgill D."/>
            <person name="Sutton G."/>
            <person name="Sutton G.G."/>
            <person name="Tao W."/>
            <person name="Teichmann S."/>
            <person name="Tobari Y.N."/>
            <person name="Tomimura Y."/>
            <person name="Tsolas J.M."/>
            <person name="Valente V.L."/>
            <person name="Venter E."/>
            <person name="Venter J.C."/>
            <person name="Vicario S."/>
            <person name="Vieira F.G."/>
            <person name="Vilella A.J."/>
            <person name="Villasante A."/>
            <person name="Walenz B."/>
            <person name="Wang J."/>
            <person name="Wasserman M."/>
            <person name="Watts T."/>
            <person name="Wilson D."/>
            <person name="Wilson R.K."/>
            <person name="Wing R.A."/>
            <person name="Wolfner M.F."/>
            <person name="Wong A."/>
            <person name="Wong G.K."/>
            <person name="Wu C.I."/>
            <person name="Wu G."/>
            <person name="Yamamoto D."/>
            <person name="Yang H.P."/>
            <person name="Yang S.P."/>
            <person name="Yorke J.A."/>
            <person name="Yoshida K."/>
            <person name="Zdobnov E."/>
            <person name="Zhang P."/>
            <person name="Zhang Y."/>
            <person name="Zimin A.V."/>
            <person name="Baldwin J."/>
            <person name="Abdouelleil A."/>
            <person name="Abdulkadir J."/>
            <person name="Abebe A."/>
            <person name="Abera B."/>
            <person name="Abreu J."/>
            <person name="Acer S.C."/>
            <person name="Aftuck L."/>
            <person name="Alexander A."/>
            <person name="An P."/>
            <person name="Anderson E."/>
            <person name="Anderson S."/>
            <person name="Arachi H."/>
            <person name="Azer M."/>
            <person name="Bachantsang P."/>
            <person name="Barry A."/>
            <person name="Bayul T."/>
            <person name="Berlin A."/>
            <person name="Bessette D."/>
            <person name="Bloom T."/>
            <person name="Blye J."/>
            <person name="Boguslavskiy L."/>
            <person name="Bonnet C."/>
            <person name="Boukhgalter B."/>
            <person name="Bourzgui I."/>
            <person name="Brown A."/>
            <person name="Cahill P."/>
            <person name="Channer S."/>
            <person name="Cheshatsang Y."/>
            <person name="Chuda L."/>
            <person name="Citroen M."/>
            <person name="Collymore A."/>
            <person name="Cooke P."/>
            <person name="Costello M."/>
            <person name="D'Aco K."/>
            <person name="Daza R."/>
            <person name="De Haan G."/>
            <person name="DeGray S."/>
            <person name="DeMaso C."/>
            <person name="Dhargay N."/>
            <person name="Dooley K."/>
            <person name="Dooley E."/>
            <person name="Doricent M."/>
            <person name="Dorje P."/>
            <person name="Dorjee K."/>
            <person name="Dupes A."/>
            <person name="Elong R."/>
            <person name="Falk J."/>
            <person name="Farina A."/>
            <person name="Faro S."/>
            <person name="Ferguson D."/>
            <person name="Fisher S."/>
            <person name="Foley C.D."/>
            <person name="Franke A."/>
            <person name="Friedrich D."/>
            <person name="Gadbois L."/>
            <person name="Gearin G."/>
            <person name="Gearin C.R."/>
            <person name="Giannoukos G."/>
            <person name="Goode T."/>
            <person name="Graham J."/>
            <person name="Grandbois E."/>
            <person name="Grewal S."/>
            <person name="Gyaltsen K."/>
            <person name="Hafez N."/>
            <person name="Hagos B."/>
            <person name="Hall J."/>
            <person name="Henson C."/>
            <person name="Hollinger A."/>
            <person name="Honan T."/>
            <person name="Huard M.D."/>
            <person name="Hughes L."/>
            <person name="Hurhula B."/>
            <person name="Husby M.E."/>
            <person name="Kamat A."/>
            <person name="Kanga B."/>
            <person name="Kashin S."/>
            <person name="Khazanovich D."/>
            <person name="Kisner P."/>
            <person name="Lance K."/>
            <person name="Lara M."/>
            <person name="Lee W."/>
            <person name="Lennon N."/>
            <person name="Letendre F."/>
            <person name="LeVine R."/>
            <person name="Lipovsky A."/>
            <person name="Liu X."/>
            <person name="Liu J."/>
            <person name="Liu S."/>
            <person name="Lokyitsang T."/>
            <person name="Lokyitsang Y."/>
            <person name="Lubonja R."/>
            <person name="Lui A."/>
            <person name="MacDonald P."/>
            <person name="Magnisalis V."/>
            <person name="Maru K."/>
            <person name="Matthews C."/>
            <person name="McCusker W."/>
            <person name="McDonough S."/>
            <person name="Mehta T."/>
            <person name="Meldrim J."/>
            <person name="Meneus L."/>
            <person name="Mihai O."/>
            <person name="Mihalev A."/>
            <person name="Mihova T."/>
            <person name="Mittelman R."/>
            <person name="Mlenga V."/>
            <person name="Montmayeur A."/>
            <person name="Mulrain L."/>
            <person name="Navidi A."/>
            <person name="Naylor J."/>
            <person name="Negash T."/>
            <person name="Nguyen T."/>
            <person name="Nguyen N."/>
            <person name="Nicol R."/>
            <person name="Norbu C."/>
            <person name="Norbu N."/>
            <person name="Novod N."/>
            <person name="O'Neill B."/>
            <person name="Osman S."/>
            <person name="Markiewicz E."/>
            <person name="Oyono O.L."/>
            <person name="Patti C."/>
            <person name="Phunkhang P."/>
            <person name="Pierre F."/>
            <person name="Priest M."/>
            <person name="Raghuraman S."/>
            <person name="Rege F."/>
            <person name="Reyes R."/>
            <person name="Rise C."/>
            <person name="Rogov P."/>
            <person name="Ross K."/>
            <person name="Ryan E."/>
            <person name="Settipalli S."/>
            <person name="Shea T."/>
            <person name="Sherpa N."/>
            <person name="Shi L."/>
            <person name="Shih D."/>
            <person name="Sparrow T."/>
            <person name="Spaulding J."/>
            <person name="Stalker J."/>
            <person name="Stange-Thomann N."/>
            <person name="Stavropoulos S."/>
            <person name="Stone C."/>
            <person name="Strader C."/>
            <person name="Tesfaye S."/>
            <person name="Thomson T."/>
            <person name="Thoulutsang Y."/>
            <person name="Thoulutsang D."/>
            <person name="Topham K."/>
            <person name="Topping I."/>
            <person name="Tsamla T."/>
            <person name="Vassiliev H."/>
            <person name="Vo A."/>
            <person name="Wangchuk T."/>
            <person name="Wangdi T."/>
            <person name="Weiand M."/>
            <person name="Wilkinson J."/>
            <person name="Wilson A."/>
            <person name="Yadav S."/>
            <person name="Young G."/>
            <person name="Yu Q."/>
            <person name="Zembek L."/>
            <person name="Zhong D."/>
            <person name="Zimmer A."/>
            <person name="Zwirko Z."/>
            <person name="Jaffe D.B."/>
            <person name="Alvarez P."/>
            <person name="Brockman W."/>
            <person name="Butler J."/>
            <person name="Chin C."/>
            <person name="Gnerre S."/>
            <person name="Grabherr M."/>
            <person name="Kleber M."/>
            <person name="Mauceli E."/>
            <person name="MacCallum I."/>
        </authorList>
    </citation>
    <scope>NUCLEOTIDE SEQUENCE [LARGE SCALE GENOMIC DNA]</scope>
    <source>
        <strain evidence="9">white501</strain>
    </source>
</reference>
<feature type="compositionally biased region" description="Polar residues" evidence="6">
    <location>
        <begin position="35"/>
        <end position="55"/>
    </location>
</feature>
<evidence type="ECO:0000313" key="9">
    <source>
        <dbReference type="Proteomes" id="UP000000304"/>
    </source>
</evidence>
<dbReference type="InterPro" id="IPR052475">
    <property type="entry name" value="Wnt_Signal_Transd_Protein"/>
</dbReference>
<evidence type="ECO:0000313" key="8">
    <source>
        <dbReference type="EMBL" id="EDX15203.1"/>
    </source>
</evidence>
<evidence type="ECO:0000256" key="3">
    <source>
        <dbReference type="ARBA" id="ARBA00022687"/>
    </source>
</evidence>
<evidence type="ECO:0000256" key="6">
    <source>
        <dbReference type="SAM" id="MobiDB-lite"/>
    </source>
</evidence>
<dbReference type="Pfam" id="PF11502">
    <property type="entry name" value="BCL9"/>
    <property type="match status" value="1"/>
</dbReference>
<feature type="domain" description="B-cell lymphoma 9 beta-catenin binding" evidence="7">
    <location>
        <begin position="446"/>
        <end position="484"/>
    </location>
</feature>
<keyword evidence="9" id="KW-1185">Reference proteome</keyword>
<dbReference type="HOGENOM" id="CLU_496342_0_0_1"/>
<dbReference type="Gene3D" id="3.30.40.10">
    <property type="entry name" value="Zinc/RING finger domain, C3HC4 (zinc finger)"/>
    <property type="match status" value="1"/>
</dbReference>
<dbReference type="GO" id="GO:0060070">
    <property type="term" value="P:canonical Wnt signaling pathway"/>
    <property type="evidence" value="ECO:0007669"/>
    <property type="project" value="EnsemblMetazoa"/>
</dbReference>
<dbReference type="GO" id="GO:0035293">
    <property type="term" value="P:chitin-based larval cuticle pattern formation"/>
    <property type="evidence" value="ECO:0007669"/>
    <property type="project" value="EnsemblMetazoa"/>
</dbReference>
<comment type="function">
    <text evidence="5">Involved in signal transduction through the Wnt pathway.</text>
</comment>
<accession>B4R2F2</accession>
<dbReference type="AlphaFoldDB" id="B4R2F2"/>
<evidence type="ECO:0000256" key="4">
    <source>
        <dbReference type="ARBA" id="ARBA00023242"/>
    </source>
</evidence>
<dbReference type="GO" id="GO:0045944">
    <property type="term" value="P:positive regulation of transcription by RNA polymerase II"/>
    <property type="evidence" value="ECO:0007669"/>
    <property type="project" value="EnsemblMetazoa"/>
</dbReference>
<dbReference type="GO" id="GO:0035223">
    <property type="term" value="P:leg disc pattern formation"/>
    <property type="evidence" value="ECO:0007669"/>
    <property type="project" value="EnsemblMetazoa"/>
</dbReference>
<protein>
    <submittedName>
        <fullName evidence="8">GD24381</fullName>
    </submittedName>
</protein>
<organism evidence="8 9">
    <name type="scientific">Drosophila simulans</name>
    <name type="common">Fruit fly</name>
    <dbReference type="NCBI Taxonomy" id="7240"/>
    <lineage>
        <taxon>Eukaryota</taxon>
        <taxon>Metazoa</taxon>
        <taxon>Ecdysozoa</taxon>
        <taxon>Arthropoda</taxon>
        <taxon>Hexapoda</taxon>
        <taxon>Insecta</taxon>
        <taxon>Pterygota</taxon>
        <taxon>Neoptera</taxon>
        <taxon>Endopterygota</taxon>
        <taxon>Diptera</taxon>
        <taxon>Brachycera</taxon>
        <taxon>Muscomorpha</taxon>
        <taxon>Ephydroidea</taxon>
        <taxon>Drosophilidae</taxon>
        <taxon>Drosophila</taxon>
        <taxon>Sophophora</taxon>
    </lineage>
</organism>
<gene>
    <name evidence="8" type="primary">Dsim\GD24381</name>
    <name evidence="8" type="ORF">Dsim_GD24381</name>
</gene>
<keyword evidence="3" id="KW-0879">Wnt signaling pathway</keyword>
<evidence type="ECO:0000256" key="2">
    <source>
        <dbReference type="ARBA" id="ARBA00009200"/>
    </source>
</evidence>
<keyword evidence="4" id="KW-0539">Nucleus</keyword>
<evidence type="ECO:0000259" key="7">
    <source>
        <dbReference type="Pfam" id="PF11502"/>
    </source>
</evidence>
<dbReference type="OrthoDB" id="7668649at2759"/>
<feature type="compositionally biased region" description="Polar residues" evidence="6">
    <location>
        <begin position="347"/>
        <end position="363"/>
    </location>
</feature>
<feature type="region of interest" description="Disordered" evidence="6">
    <location>
        <begin position="347"/>
        <end position="368"/>
    </location>
</feature>
<dbReference type="GO" id="GO:1990907">
    <property type="term" value="C:beta-catenin-TCF complex"/>
    <property type="evidence" value="ECO:0007669"/>
    <property type="project" value="EnsemblMetazoa"/>
</dbReference>
<evidence type="ECO:0000256" key="5">
    <source>
        <dbReference type="ARBA" id="ARBA00037400"/>
    </source>
</evidence>
<feature type="region of interest" description="Disordered" evidence="6">
    <location>
        <begin position="1"/>
        <end position="94"/>
    </location>
</feature>
<dbReference type="PANTHER" id="PTHR23194:SF17">
    <property type="entry name" value="PROTEIN BCL9 HOMOLOG"/>
    <property type="match status" value="1"/>
</dbReference>
<feature type="compositionally biased region" description="Low complexity" evidence="6">
    <location>
        <begin position="12"/>
        <end position="27"/>
    </location>
</feature>
<dbReference type="InterPro" id="IPR024670">
    <property type="entry name" value="BCL9_beta-catenin-bd_dom"/>
</dbReference>
<dbReference type="PANTHER" id="PTHR23194">
    <property type="entry name" value="PYGOPUS"/>
    <property type="match status" value="1"/>
</dbReference>
<dbReference type="SMR" id="B4R2F2"/>
<dbReference type="GO" id="GO:0008587">
    <property type="term" value="P:imaginal disc-derived wing margin morphogenesis"/>
    <property type="evidence" value="ECO:0007669"/>
    <property type="project" value="EnsemblMetazoa"/>
</dbReference>
<comment type="similarity">
    <text evidence="2">Belongs to the BCL9 family.</text>
</comment>
<dbReference type="STRING" id="7240.B4R2F2"/>
<sequence>MLSTTMPRSPQPNSDASSTSASGSNPGVAIGNGDSAGSRSSPKTLKSEPFSTLSPDQIKVTPDEGTEKNGLSTTDKAATGGLPGGGNNLPEGQTMLRQNSTSTINSCLVASPQNSSEHSNSSNVSATVGLTQMVDCDEQSKKNKCSVKDEEAVKIERITSDSTTEKKGSSLIINNDEMSMEGCNPLNPDFINESLNNPPISSILVSGVGPVPGIGVGTGAGNLLTANANGISSGSSNCLDYMQQQNHIFVFSTQLANKGAESVLSGQFQTIIAYHCTQPATKSFLEDFFMKNPLKINKLQRHNAVGMPWIGMGQVGLTPPNSVAKITQQQPHSKTVGLLKPQFNQHENSKRSTVSAPSNTFVDQSDPMGNETDLMCWDGGSSNTNRSGHNSRNHVDSISTSSESQAIKILEAAGVDLGQVTKGSDPGLTTENNIVSLQGVKVPDENLTPQQRQHREEQLAKIKKMNQFLFPENENSVGANVSSQITKIPGDLMGMSGGGSGSIINTTMRQQHMPGNAKSELLSATSSGLSEDVMHPGGCYIRYGCRNRM</sequence>
<dbReference type="GO" id="GO:0007491">
    <property type="term" value="P:sternite morphogenesis"/>
    <property type="evidence" value="ECO:0007669"/>
    <property type="project" value="EnsemblMetazoa"/>
</dbReference>
<evidence type="ECO:0000256" key="1">
    <source>
        <dbReference type="ARBA" id="ARBA00004123"/>
    </source>
</evidence>
<comment type="subcellular location">
    <subcellularLocation>
        <location evidence="1">Nucleus</location>
    </subcellularLocation>
</comment>
<dbReference type="InterPro" id="IPR013083">
    <property type="entry name" value="Znf_RING/FYVE/PHD"/>
</dbReference>
<dbReference type="Proteomes" id="UP000000304">
    <property type="component" value="Chromosome 4"/>
</dbReference>
<dbReference type="GO" id="GO:0003713">
    <property type="term" value="F:transcription coactivator activity"/>
    <property type="evidence" value="ECO:0007669"/>
    <property type="project" value="EnsemblMetazoa"/>
</dbReference>
<proteinExistence type="inferred from homology"/>